<dbReference type="Pfam" id="PF01370">
    <property type="entry name" value="Epimerase"/>
    <property type="match status" value="1"/>
</dbReference>
<dbReference type="PANTHER" id="PTHR43725:SF53">
    <property type="entry name" value="UDP-ARABINOSE 4-EPIMERASE 1"/>
    <property type="match status" value="1"/>
</dbReference>
<dbReference type="Gene3D" id="3.90.25.10">
    <property type="entry name" value="UDP-galactose 4-epimerase, domain 1"/>
    <property type="match status" value="1"/>
</dbReference>
<dbReference type="EMBL" id="BBZA01000007">
    <property type="protein sequence ID" value="GAP61689.1"/>
    <property type="molecule type" value="Genomic_DNA"/>
</dbReference>
<dbReference type="InterPro" id="IPR005886">
    <property type="entry name" value="UDP_G4E"/>
</dbReference>
<evidence type="ECO:0000256" key="1">
    <source>
        <dbReference type="ARBA" id="ARBA00000083"/>
    </source>
</evidence>
<dbReference type="Proteomes" id="UP000037784">
    <property type="component" value="Unassembled WGS sequence"/>
</dbReference>
<reference evidence="12 14" key="1">
    <citation type="journal article" date="2015" name="Genome Announc.">
        <title>Draft Genome Sequence of a Heterotrophic Facultative Anaerobic Thermophilic Bacterium, Ardenticatena maritima Strain 110ST.</title>
        <authorList>
            <person name="Kawaichi S."/>
            <person name="Yoshida T."/>
            <person name="Sako Y."/>
            <person name="Nakamura R."/>
        </authorList>
    </citation>
    <scope>NUCLEOTIDE SEQUENCE [LARGE SCALE GENOMIC DNA]</scope>
    <source>
        <strain evidence="12 14">110S</strain>
    </source>
</reference>
<accession>A0A0M8K6V3</accession>
<organism evidence="12 14">
    <name type="scientific">Ardenticatena maritima</name>
    <dbReference type="NCBI Taxonomy" id="872965"/>
    <lineage>
        <taxon>Bacteria</taxon>
        <taxon>Bacillati</taxon>
        <taxon>Chloroflexota</taxon>
        <taxon>Ardenticatenia</taxon>
        <taxon>Ardenticatenales</taxon>
        <taxon>Ardenticatenaceae</taxon>
        <taxon>Ardenticatena</taxon>
    </lineage>
</organism>
<dbReference type="InterPro" id="IPR001509">
    <property type="entry name" value="Epimerase_deHydtase"/>
</dbReference>
<comment type="catalytic activity">
    <reaction evidence="1 10">
        <text>UDP-alpha-D-glucose = UDP-alpha-D-galactose</text>
        <dbReference type="Rhea" id="RHEA:22168"/>
        <dbReference type="ChEBI" id="CHEBI:58885"/>
        <dbReference type="ChEBI" id="CHEBI:66914"/>
        <dbReference type="EC" id="5.1.3.2"/>
    </reaction>
</comment>
<dbReference type="AlphaFoldDB" id="A0A0M8K6V3"/>
<proteinExistence type="inferred from homology"/>
<dbReference type="Proteomes" id="UP000050502">
    <property type="component" value="Unassembled WGS sequence"/>
</dbReference>
<dbReference type="SUPFAM" id="SSF51735">
    <property type="entry name" value="NAD(P)-binding Rossmann-fold domains"/>
    <property type="match status" value="1"/>
</dbReference>
<reference evidence="14" key="3">
    <citation type="submission" date="2015-08" db="EMBL/GenBank/DDBJ databases">
        <title>Draft Genome Sequence of a Heterotrophic Facultative Anaerobic Bacterium Ardenticatena maritima Strain 110S.</title>
        <authorList>
            <person name="Kawaichi S."/>
            <person name="Yoshida T."/>
            <person name="Sako Y."/>
            <person name="Nakamura R."/>
        </authorList>
    </citation>
    <scope>NUCLEOTIDE SEQUENCE [LARGE SCALE GENOMIC DNA]</scope>
    <source>
        <strain evidence="14">110S</strain>
    </source>
</reference>
<comment type="similarity">
    <text evidence="4 10">Belongs to the NAD(P)-dependent epimerase/dehydratase family.</text>
</comment>
<evidence type="ECO:0000256" key="10">
    <source>
        <dbReference type="RuleBase" id="RU366046"/>
    </source>
</evidence>
<evidence type="ECO:0000256" key="8">
    <source>
        <dbReference type="ARBA" id="ARBA00023235"/>
    </source>
</evidence>
<keyword evidence="9 10" id="KW-0119">Carbohydrate metabolism</keyword>
<reference evidence="13 15" key="2">
    <citation type="submission" date="2015-07" db="EMBL/GenBank/DDBJ databases">
        <title>Whole genome sequence of Ardenticatena maritima DSM 23922.</title>
        <authorList>
            <person name="Hemp J."/>
            <person name="Ward L.M."/>
            <person name="Pace L.A."/>
            <person name="Fischer W.W."/>
        </authorList>
    </citation>
    <scope>NUCLEOTIDE SEQUENCE [LARGE SCALE GENOMIC DNA]</scope>
    <source>
        <strain evidence="13 15">110S</strain>
    </source>
</reference>
<feature type="domain" description="NAD-dependent epimerase/dehydratase" evidence="11">
    <location>
        <begin position="3"/>
        <end position="248"/>
    </location>
</feature>
<dbReference type="PATRIC" id="fig|872965.6.peg.1161"/>
<dbReference type="InterPro" id="IPR036291">
    <property type="entry name" value="NAD(P)-bd_dom_sf"/>
</dbReference>
<dbReference type="Gene3D" id="3.40.50.720">
    <property type="entry name" value="NAD(P)-binding Rossmann-like Domain"/>
    <property type="match status" value="1"/>
</dbReference>
<comment type="caution">
    <text evidence="12">The sequence shown here is derived from an EMBL/GenBank/DDBJ whole genome shotgun (WGS) entry which is preliminary data.</text>
</comment>
<dbReference type="NCBIfam" id="TIGR01179">
    <property type="entry name" value="galE"/>
    <property type="match status" value="1"/>
</dbReference>
<evidence type="ECO:0000313" key="12">
    <source>
        <dbReference type="EMBL" id="GAP61689.1"/>
    </source>
</evidence>
<dbReference type="GO" id="GO:0003978">
    <property type="term" value="F:UDP-glucose 4-epimerase activity"/>
    <property type="evidence" value="ECO:0007669"/>
    <property type="project" value="UniProtKB-UniRule"/>
</dbReference>
<evidence type="ECO:0000256" key="4">
    <source>
        <dbReference type="ARBA" id="ARBA00007637"/>
    </source>
</evidence>
<dbReference type="RefSeq" id="WP_054491642.1">
    <property type="nucleotide sequence ID" value="NZ_BBZA01000007.1"/>
</dbReference>
<dbReference type="CDD" id="cd05247">
    <property type="entry name" value="UDP_G4E_1_SDR_e"/>
    <property type="match status" value="1"/>
</dbReference>
<sequence>MKVFVTGGAGYIGSITATELLNAGHDVIVYDNLSTGHRDAIPEGARFVRGDLGQPKKLARLLAEERPDAVMHFGAASLVPESVANPAKYYRNNVAYTLNLLHAMLETGVNRIVFSSTAAVYGIPKTIPITEETPTNPINPYGESKLMIEWMLRRFDEAYGMRYAILRYFNAAGALPNRGEHHDPETHLIPLVLQVALGQREHIKIFGTDYPTPDGTAIRDYIHVQDLASAHILALEALDEGSRTYNLGNGQGFSVKQVIETARSVTGHPIPAVEAPRRPGDPPILIASSQRIQRELGWRPRFTSLREIIASAWEWHRTHPNGYRR</sequence>
<evidence type="ECO:0000256" key="7">
    <source>
        <dbReference type="ARBA" id="ARBA00023027"/>
    </source>
</evidence>
<comment type="subunit">
    <text evidence="10">Homodimer.</text>
</comment>
<dbReference type="PANTHER" id="PTHR43725">
    <property type="entry name" value="UDP-GLUCOSE 4-EPIMERASE"/>
    <property type="match status" value="1"/>
</dbReference>
<comment type="pathway">
    <text evidence="3 10">Carbohydrate metabolism; galactose metabolism.</text>
</comment>
<dbReference type="InParanoid" id="A0A0M8K6V3"/>
<evidence type="ECO:0000256" key="6">
    <source>
        <dbReference type="ARBA" id="ARBA00018569"/>
    </source>
</evidence>
<gene>
    <name evidence="12" type="primary">galE</name>
    <name evidence="12" type="ORF">ARMA_0112</name>
    <name evidence="13" type="ORF">SE16_05675</name>
</gene>
<dbReference type="OrthoDB" id="9803061at2"/>
<evidence type="ECO:0000313" key="14">
    <source>
        <dbReference type="Proteomes" id="UP000037784"/>
    </source>
</evidence>
<keyword evidence="14" id="KW-1185">Reference proteome</keyword>
<evidence type="ECO:0000256" key="2">
    <source>
        <dbReference type="ARBA" id="ARBA00001911"/>
    </source>
</evidence>
<dbReference type="EMBL" id="LGKN01000004">
    <property type="protein sequence ID" value="KPL88318.1"/>
    <property type="molecule type" value="Genomic_DNA"/>
</dbReference>
<evidence type="ECO:0000256" key="3">
    <source>
        <dbReference type="ARBA" id="ARBA00004947"/>
    </source>
</evidence>
<dbReference type="EC" id="5.1.3.2" evidence="5 10"/>
<evidence type="ECO:0000313" key="13">
    <source>
        <dbReference type="EMBL" id="KPL88318.1"/>
    </source>
</evidence>
<dbReference type="UniPathway" id="UPA00214"/>
<protein>
    <recommendedName>
        <fullName evidence="6 10">UDP-glucose 4-epimerase</fullName>
        <ecNumber evidence="5 10">5.1.3.2</ecNumber>
    </recommendedName>
</protein>
<evidence type="ECO:0000256" key="9">
    <source>
        <dbReference type="ARBA" id="ARBA00023277"/>
    </source>
</evidence>
<evidence type="ECO:0000313" key="15">
    <source>
        <dbReference type="Proteomes" id="UP000050502"/>
    </source>
</evidence>
<dbReference type="STRING" id="872965.SE16_05675"/>
<keyword evidence="8 10" id="KW-0413">Isomerase</keyword>
<name>A0A0M8K6V3_9CHLR</name>
<keyword evidence="7 10" id="KW-0520">NAD</keyword>
<dbReference type="FunCoup" id="A0A0M8K6V3">
    <property type="interactions" value="227"/>
</dbReference>
<comment type="cofactor">
    <cofactor evidence="2 10">
        <name>NAD(+)</name>
        <dbReference type="ChEBI" id="CHEBI:57540"/>
    </cofactor>
</comment>
<evidence type="ECO:0000256" key="5">
    <source>
        <dbReference type="ARBA" id="ARBA00013189"/>
    </source>
</evidence>
<dbReference type="GO" id="GO:0033499">
    <property type="term" value="P:galactose catabolic process via UDP-galactose, Leloir pathway"/>
    <property type="evidence" value="ECO:0007669"/>
    <property type="project" value="TreeGrafter"/>
</dbReference>
<evidence type="ECO:0000259" key="11">
    <source>
        <dbReference type="Pfam" id="PF01370"/>
    </source>
</evidence>